<accession>A0A242N4F1</accession>
<evidence type="ECO:0000313" key="2">
    <source>
        <dbReference type="Proteomes" id="UP000195221"/>
    </source>
</evidence>
<comment type="caution">
    <text evidence="1">The sequence shown here is derived from an EMBL/GenBank/DDBJ whole genome shotgun (WGS) entry which is preliminary data.</text>
</comment>
<reference evidence="1 2" key="1">
    <citation type="submission" date="2017-03" db="EMBL/GenBank/DDBJ databases">
        <title>Genome analysis of strain PAMC 26577.</title>
        <authorList>
            <person name="Oh H.-M."/>
            <person name="Yang J.-A."/>
        </authorList>
    </citation>
    <scope>NUCLEOTIDE SEQUENCE [LARGE SCALE GENOMIC DNA]</scope>
    <source>
        <strain evidence="1 2">PAMC 26577</strain>
    </source>
</reference>
<dbReference type="EMBL" id="NBTZ01000023">
    <property type="protein sequence ID" value="OTP78443.1"/>
    <property type="molecule type" value="Genomic_DNA"/>
</dbReference>
<gene>
    <name evidence="1" type="ORF">PAMC26577_04590</name>
</gene>
<proteinExistence type="predicted"/>
<dbReference type="Proteomes" id="UP000195221">
    <property type="component" value="Unassembled WGS sequence"/>
</dbReference>
<evidence type="ECO:0000313" key="1">
    <source>
        <dbReference type="EMBL" id="OTP78443.1"/>
    </source>
</evidence>
<dbReference type="AlphaFoldDB" id="A0A242N4F1"/>
<sequence>MYVQGGAVLRGQEPTFAKGRFPASYSASDRAIPGLLVNRAFSPGAYTRQLRSGS</sequence>
<protein>
    <submittedName>
        <fullName evidence="1">Uncharacterized protein</fullName>
    </submittedName>
</protein>
<organism evidence="1 2">
    <name type="scientific">Caballeronia sordidicola</name>
    <name type="common">Burkholderia sordidicola</name>
    <dbReference type="NCBI Taxonomy" id="196367"/>
    <lineage>
        <taxon>Bacteria</taxon>
        <taxon>Pseudomonadati</taxon>
        <taxon>Pseudomonadota</taxon>
        <taxon>Betaproteobacteria</taxon>
        <taxon>Burkholderiales</taxon>
        <taxon>Burkholderiaceae</taxon>
        <taxon>Caballeronia</taxon>
    </lineage>
</organism>
<name>A0A242N4F1_CABSO</name>